<dbReference type="GO" id="GO:0043190">
    <property type="term" value="C:ATP-binding cassette (ABC) transporter complex"/>
    <property type="evidence" value="ECO:0007669"/>
    <property type="project" value="InterPro"/>
</dbReference>
<comment type="similarity">
    <text evidence="2">Belongs to the bacterial solute-binding protein 5 family.</text>
</comment>
<dbReference type="GO" id="GO:0015031">
    <property type="term" value="P:protein transport"/>
    <property type="evidence" value="ECO:0007669"/>
    <property type="project" value="UniProtKB-KW"/>
</dbReference>
<evidence type="ECO:0000256" key="4">
    <source>
        <dbReference type="ARBA" id="ARBA00022729"/>
    </source>
</evidence>
<accession>A0A1E8GJN1</accession>
<keyword evidence="7" id="KW-1133">Transmembrane helix</keyword>
<dbReference type="GO" id="GO:1904680">
    <property type="term" value="F:peptide transmembrane transporter activity"/>
    <property type="evidence" value="ECO:0007669"/>
    <property type="project" value="TreeGrafter"/>
</dbReference>
<evidence type="ECO:0000256" key="2">
    <source>
        <dbReference type="ARBA" id="ARBA00005695"/>
    </source>
</evidence>
<comment type="subcellular location">
    <subcellularLocation>
        <location evidence="1">Cell membrane</location>
        <topology evidence="1">Lipid-anchor</topology>
    </subcellularLocation>
</comment>
<keyword evidence="7" id="KW-0472">Membrane</keyword>
<dbReference type="GO" id="GO:0042597">
    <property type="term" value="C:periplasmic space"/>
    <property type="evidence" value="ECO:0007669"/>
    <property type="project" value="UniProtKB-ARBA"/>
</dbReference>
<feature type="domain" description="Solute-binding protein family 5" evidence="8">
    <location>
        <begin position="86"/>
        <end position="471"/>
    </location>
</feature>
<dbReference type="InterPro" id="IPR030678">
    <property type="entry name" value="Peptide/Ni-bd"/>
</dbReference>
<keyword evidence="3" id="KW-0813">Transport</keyword>
<evidence type="ECO:0000256" key="1">
    <source>
        <dbReference type="ARBA" id="ARBA00004193"/>
    </source>
</evidence>
<keyword evidence="10" id="KW-1185">Reference proteome</keyword>
<comment type="caution">
    <text evidence="9">The sequence shown here is derived from an EMBL/GenBank/DDBJ whole genome shotgun (WGS) entry which is preliminary data.</text>
</comment>
<dbReference type="Gene3D" id="3.40.190.10">
    <property type="entry name" value="Periplasmic binding protein-like II"/>
    <property type="match status" value="1"/>
</dbReference>
<keyword evidence="6" id="KW-0653">Protein transport</keyword>
<dbReference type="PANTHER" id="PTHR30290:SF10">
    <property type="entry name" value="PERIPLASMIC OLIGOPEPTIDE-BINDING PROTEIN-RELATED"/>
    <property type="match status" value="1"/>
</dbReference>
<dbReference type="OrthoDB" id="403896at2"/>
<name>A0A1E8GJN1_9LACT</name>
<dbReference type="EMBL" id="MKIR01000024">
    <property type="protein sequence ID" value="OFI48459.1"/>
    <property type="molecule type" value="Genomic_DNA"/>
</dbReference>
<dbReference type="Gene3D" id="3.10.105.10">
    <property type="entry name" value="Dipeptide-binding Protein, Domain 3"/>
    <property type="match status" value="1"/>
</dbReference>
<dbReference type="InterPro" id="IPR039424">
    <property type="entry name" value="SBP_5"/>
</dbReference>
<dbReference type="FunFam" id="3.90.76.10:FF:000001">
    <property type="entry name" value="Oligopeptide ABC transporter substrate-binding protein"/>
    <property type="match status" value="1"/>
</dbReference>
<proteinExistence type="inferred from homology"/>
<dbReference type="PANTHER" id="PTHR30290">
    <property type="entry name" value="PERIPLASMIC BINDING COMPONENT OF ABC TRANSPORTER"/>
    <property type="match status" value="1"/>
</dbReference>
<keyword evidence="7" id="KW-0812">Transmembrane</keyword>
<dbReference type="Gene3D" id="3.90.76.10">
    <property type="entry name" value="Dipeptide-binding Protein, Domain 1"/>
    <property type="match status" value="1"/>
</dbReference>
<evidence type="ECO:0000313" key="10">
    <source>
        <dbReference type="Proteomes" id="UP000178622"/>
    </source>
</evidence>
<evidence type="ECO:0000259" key="8">
    <source>
        <dbReference type="Pfam" id="PF00496"/>
    </source>
</evidence>
<evidence type="ECO:0000256" key="5">
    <source>
        <dbReference type="ARBA" id="ARBA00022856"/>
    </source>
</evidence>
<dbReference type="AlphaFoldDB" id="A0A1E8GJN1"/>
<feature type="transmembrane region" description="Helical" evidence="7">
    <location>
        <begin position="12"/>
        <end position="31"/>
    </location>
</feature>
<dbReference type="SUPFAM" id="SSF53850">
    <property type="entry name" value="Periplasmic binding protein-like II"/>
    <property type="match status" value="1"/>
</dbReference>
<dbReference type="CDD" id="cd08504">
    <property type="entry name" value="PBP2_OppA"/>
    <property type="match status" value="1"/>
</dbReference>
<keyword evidence="4" id="KW-0732">Signal</keyword>
<dbReference type="InterPro" id="IPR023765">
    <property type="entry name" value="SBP_5_CS"/>
</dbReference>
<dbReference type="InterPro" id="IPR000914">
    <property type="entry name" value="SBP_5_dom"/>
</dbReference>
<evidence type="ECO:0000256" key="3">
    <source>
        <dbReference type="ARBA" id="ARBA00022448"/>
    </source>
</evidence>
<reference evidence="10" key="1">
    <citation type="submission" date="2016-09" db="EMBL/GenBank/DDBJ databases">
        <title>Draft genome sequence of a novel species of the family Streptococcaceae isolated from flowers.</title>
        <authorList>
            <person name="Chuah L.-O."/>
            <person name="Yap K.-P."/>
            <person name="Thong K.L."/>
            <person name="Liong M.T."/>
            <person name="Ahmad R."/>
            <person name="Rusul G."/>
        </authorList>
    </citation>
    <scope>NUCLEOTIDE SEQUENCE [LARGE SCALE GENOMIC DNA]</scope>
    <source>
        <strain evidence="10">DF1</strain>
    </source>
</reference>
<dbReference type="Proteomes" id="UP000178622">
    <property type="component" value="Unassembled WGS sequence"/>
</dbReference>
<dbReference type="STRING" id="1859473.BG261_06005"/>
<dbReference type="RefSeq" id="WP_070792860.1">
    <property type="nucleotide sequence ID" value="NZ_MKIR01000024.1"/>
</dbReference>
<dbReference type="GO" id="GO:0015833">
    <property type="term" value="P:peptide transport"/>
    <property type="evidence" value="ECO:0007669"/>
    <property type="project" value="UniProtKB-KW"/>
</dbReference>
<organism evidence="9 10">
    <name type="scientific">Floricoccus tropicus</name>
    <dbReference type="NCBI Taxonomy" id="1859473"/>
    <lineage>
        <taxon>Bacteria</taxon>
        <taxon>Bacillati</taxon>
        <taxon>Bacillota</taxon>
        <taxon>Bacilli</taxon>
        <taxon>Lactobacillales</taxon>
        <taxon>Streptococcaceae</taxon>
        <taxon>Floricoccus</taxon>
    </lineage>
</organism>
<dbReference type="PROSITE" id="PS01040">
    <property type="entry name" value="SBP_BACTERIAL_5"/>
    <property type="match status" value="1"/>
</dbReference>
<gene>
    <name evidence="9" type="ORF">BG261_06005</name>
</gene>
<dbReference type="Pfam" id="PF00496">
    <property type="entry name" value="SBP_bac_5"/>
    <property type="match status" value="1"/>
</dbReference>
<sequence>MAKKKKKNSTTKYVIGAAAVAVVAFGAYSVLNNGNKKSDNKEGQAIRWTFPTDISTLDISKNTDTYSGTIIGNTGSNLLRIDADGKVVPELAKEITHSKDGLSYEVTLRDGLKWSDGSELTAEDFVYTWQRIVDPKTASEYSYLASGVKNADDILAGKGKVEDLGVKADGNKITFTLERPVPQFEYLLTFTNFMPQSKKFVEKEGDKYGTTSDKQLYSGPYKFEGWNGTNGSFKLVKNENYWDKDSVKAPEIDFEVVKQPENAVQMYKQNKLDFAPIGTPDLYNANKNEKGVKYVAEATTAYIQYLQNGKNKALSNTKIRQALNLTTNRKELVDQVTAGVSKPATGLVPAELAKTSDGKDLAEFVKQPYTYNVDEAKKLWDEGLKEIGESSVKLTITSDADNPAAKTTVEYLSGAWENALPGLKIEQKFVPFKQRLQDSTNHNFDMVISLWGGDYPEGSTFYSLFPTGAPYNNGEFSNKAYDESFKLATTKDALNDEARNNDYKDVEKALYDEANINPLYWRGRYALENPEVKDVIFASTGLNTDFKYAYRESK</sequence>
<dbReference type="PIRSF" id="PIRSF002741">
    <property type="entry name" value="MppA"/>
    <property type="match status" value="1"/>
</dbReference>
<evidence type="ECO:0000256" key="6">
    <source>
        <dbReference type="ARBA" id="ARBA00022927"/>
    </source>
</evidence>
<evidence type="ECO:0000313" key="9">
    <source>
        <dbReference type="EMBL" id="OFI48459.1"/>
    </source>
</evidence>
<keyword evidence="5" id="KW-0571">Peptide transport</keyword>
<evidence type="ECO:0000256" key="7">
    <source>
        <dbReference type="SAM" id="Phobius"/>
    </source>
</evidence>
<protein>
    <submittedName>
        <fullName evidence="9">ABC transporter substrate-binding protein</fullName>
    </submittedName>
</protein>